<dbReference type="SUPFAM" id="SSF52058">
    <property type="entry name" value="L domain-like"/>
    <property type="match status" value="1"/>
</dbReference>
<proteinExistence type="predicted"/>
<evidence type="ECO:0000313" key="8">
    <source>
        <dbReference type="Proteomes" id="UP001604277"/>
    </source>
</evidence>
<keyword evidence="6" id="KW-0472">Membrane</keyword>
<evidence type="ECO:0000256" key="1">
    <source>
        <dbReference type="ARBA" id="ARBA00004236"/>
    </source>
</evidence>
<evidence type="ECO:0000256" key="6">
    <source>
        <dbReference type="ARBA" id="ARBA00023136"/>
    </source>
</evidence>
<name>A0ABD1W4R6_9LAMI</name>
<evidence type="ECO:0000256" key="3">
    <source>
        <dbReference type="ARBA" id="ARBA00022614"/>
    </source>
</evidence>
<evidence type="ECO:0000256" key="5">
    <source>
        <dbReference type="ARBA" id="ARBA00022737"/>
    </source>
</evidence>
<dbReference type="PANTHER" id="PTHR48059:SF30">
    <property type="entry name" value="OS06G0587000 PROTEIN"/>
    <property type="match status" value="1"/>
</dbReference>
<evidence type="ECO:0000313" key="7">
    <source>
        <dbReference type="EMBL" id="KAL2544647.1"/>
    </source>
</evidence>
<dbReference type="FunFam" id="3.80.10.10:FF:000269">
    <property type="entry name" value="Piriformospora indica-insensitive protein 2"/>
    <property type="match status" value="1"/>
</dbReference>
<keyword evidence="2" id="KW-1003">Cell membrane</keyword>
<comment type="caution">
    <text evidence="7">The sequence shown here is derived from an EMBL/GenBank/DDBJ whole genome shotgun (WGS) entry which is preliminary data.</text>
</comment>
<dbReference type="InterPro" id="IPR032675">
    <property type="entry name" value="LRR_dom_sf"/>
</dbReference>
<dbReference type="InterPro" id="IPR001611">
    <property type="entry name" value="Leu-rich_rpt"/>
</dbReference>
<accession>A0ABD1W4R6</accession>
<dbReference type="Pfam" id="PF13855">
    <property type="entry name" value="LRR_8"/>
    <property type="match status" value="1"/>
</dbReference>
<keyword evidence="8" id="KW-1185">Reference proteome</keyword>
<dbReference type="Proteomes" id="UP001604277">
    <property type="component" value="Unassembled WGS sequence"/>
</dbReference>
<dbReference type="GO" id="GO:0051707">
    <property type="term" value="P:response to other organism"/>
    <property type="evidence" value="ECO:0007669"/>
    <property type="project" value="UniProtKB-ARBA"/>
</dbReference>
<organism evidence="7 8">
    <name type="scientific">Forsythia ovata</name>
    <dbReference type="NCBI Taxonomy" id="205694"/>
    <lineage>
        <taxon>Eukaryota</taxon>
        <taxon>Viridiplantae</taxon>
        <taxon>Streptophyta</taxon>
        <taxon>Embryophyta</taxon>
        <taxon>Tracheophyta</taxon>
        <taxon>Spermatophyta</taxon>
        <taxon>Magnoliopsida</taxon>
        <taxon>eudicotyledons</taxon>
        <taxon>Gunneridae</taxon>
        <taxon>Pentapetalae</taxon>
        <taxon>asterids</taxon>
        <taxon>lamiids</taxon>
        <taxon>Lamiales</taxon>
        <taxon>Oleaceae</taxon>
        <taxon>Forsythieae</taxon>
        <taxon>Forsythia</taxon>
    </lineage>
</organism>
<keyword evidence="5" id="KW-0677">Repeat</keyword>
<reference evidence="8" key="1">
    <citation type="submission" date="2024-07" db="EMBL/GenBank/DDBJ databases">
        <title>Two chromosome-level genome assemblies of Korean endemic species Abeliophyllum distichum and Forsythia ovata (Oleaceae).</title>
        <authorList>
            <person name="Jang H."/>
        </authorList>
    </citation>
    <scope>NUCLEOTIDE SEQUENCE [LARGE SCALE GENOMIC DNA]</scope>
</reference>
<dbReference type="PROSITE" id="PS51450">
    <property type="entry name" value="LRR"/>
    <property type="match status" value="1"/>
</dbReference>
<evidence type="ECO:0000256" key="4">
    <source>
        <dbReference type="ARBA" id="ARBA00022729"/>
    </source>
</evidence>
<dbReference type="EMBL" id="JBFOLJ010000004">
    <property type="protein sequence ID" value="KAL2544647.1"/>
    <property type="molecule type" value="Genomic_DNA"/>
</dbReference>
<dbReference type="PANTHER" id="PTHR48059">
    <property type="entry name" value="POLYGALACTURONASE INHIBITOR 1"/>
    <property type="match status" value="1"/>
</dbReference>
<keyword evidence="4" id="KW-0732">Signal</keyword>
<dbReference type="AlphaFoldDB" id="A0ABD1W4R6"/>
<keyword evidence="3" id="KW-0433">Leucine-rich repeat</keyword>
<dbReference type="InterPro" id="IPR051848">
    <property type="entry name" value="PGIP"/>
</dbReference>
<sequence length="298" mass="32671">MANSGLKTDLREQEAVYDIMRATGNGLATDIPDVCRGRWHGIECMPDNDNVYHVVSLSFGSLSDDTAFPTCDPTRSSISPSITKLPHLRTLFFYRCFSYNPQPIPSFLGRLGSGLQTLVLRENGHIGSIPHELENLTSLKVLDLHNNNLNGSIPVSLGRISGLNSLDLSGNQLSGSIPNLTFPVLSVLNLNQNHLSGSKSGGDQRFEENQPYNPSVFLYVSPDSSLVPSPSSFSGHSHHFQILGIHDDLKQNESSSFALSRFSVLPLLYCPWASIYLALWKCLRSPSTQVSGAERQSL</sequence>
<dbReference type="Gene3D" id="3.80.10.10">
    <property type="entry name" value="Ribonuclease Inhibitor"/>
    <property type="match status" value="1"/>
</dbReference>
<protein>
    <submittedName>
        <fullName evidence="7">Protein TOO MANY MOUTHS</fullName>
    </submittedName>
</protein>
<gene>
    <name evidence="7" type="ORF">Fot_13880</name>
</gene>
<comment type="subcellular location">
    <subcellularLocation>
        <location evidence="1">Cell membrane</location>
    </subcellularLocation>
</comment>
<evidence type="ECO:0000256" key="2">
    <source>
        <dbReference type="ARBA" id="ARBA00022475"/>
    </source>
</evidence>
<dbReference type="GO" id="GO:0005886">
    <property type="term" value="C:plasma membrane"/>
    <property type="evidence" value="ECO:0007669"/>
    <property type="project" value="UniProtKB-SubCell"/>
</dbReference>